<organism evidence="2 3">
    <name type="scientific">Muraenolepis orangiensis</name>
    <name type="common">Patagonian moray cod</name>
    <dbReference type="NCBI Taxonomy" id="630683"/>
    <lineage>
        <taxon>Eukaryota</taxon>
        <taxon>Metazoa</taxon>
        <taxon>Chordata</taxon>
        <taxon>Craniata</taxon>
        <taxon>Vertebrata</taxon>
        <taxon>Euteleostomi</taxon>
        <taxon>Actinopterygii</taxon>
        <taxon>Neopterygii</taxon>
        <taxon>Teleostei</taxon>
        <taxon>Neoteleostei</taxon>
        <taxon>Acanthomorphata</taxon>
        <taxon>Zeiogadaria</taxon>
        <taxon>Gadariae</taxon>
        <taxon>Gadiformes</taxon>
        <taxon>Muraenolepidoidei</taxon>
        <taxon>Muraenolepididae</taxon>
        <taxon>Muraenolepis</taxon>
    </lineage>
</organism>
<feature type="non-terminal residue" evidence="2">
    <location>
        <position position="1"/>
    </location>
</feature>
<evidence type="ECO:0000256" key="1">
    <source>
        <dbReference type="SAM" id="MobiDB-lite"/>
    </source>
</evidence>
<evidence type="ECO:0000313" key="3">
    <source>
        <dbReference type="Proteomes" id="UP001148018"/>
    </source>
</evidence>
<sequence>KILSHKVSQGSYFFSLPPALPLHDSRGSEGATSLRIDTSVASTSLKCAPITSVTPTLQQKRNVADHLGYKEECPQLWRTTHNGQLVKETPRSHQRAPLHSPPLACPNCE</sequence>
<dbReference type="EMBL" id="JANIIK010000040">
    <property type="protein sequence ID" value="KAJ3608172.1"/>
    <property type="molecule type" value="Genomic_DNA"/>
</dbReference>
<gene>
    <name evidence="2" type="ORF">NHX12_025222</name>
</gene>
<proteinExistence type="predicted"/>
<name>A0A9Q0IPG0_9TELE</name>
<reference evidence="2" key="1">
    <citation type="submission" date="2022-07" db="EMBL/GenBank/DDBJ databases">
        <title>Chromosome-level genome of Muraenolepis orangiensis.</title>
        <authorList>
            <person name="Kim J."/>
        </authorList>
    </citation>
    <scope>NUCLEOTIDE SEQUENCE</scope>
    <source>
        <strain evidence="2">KU_S4_2022</strain>
        <tissue evidence="2">Muscle</tissue>
    </source>
</reference>
<feature type="region of interest" description="Disordered" evidence="1">
    <location>
        <begin position="81"/>
        <end position="109"/>
    </location>
</feature>
<evidence type="ECO:0000313" key="2">
    <source>
        <dbReference type="EMBL" id="KAJ3608172.1"/>
    </source>
</evidence>
<comment type="caution">
    <text evidence="2">The sequence shown here is derived from an EMBL/GenBank/DDBJ whole genome shotgun (WGS) entry which is preliminary data.</text>
</comment>
<dbReference type="AlphaFoldDB" id="A0A9Q0IPG0"/>
<protein>
    <submittedName>
        <fullName evidence="2">Uncharacterized protein</fullName>
    </submittedName>
</protein>
<dbReference type="Proteomes" id="UP001148018">
    <property type="component" value="Unassembled WGS sequence"/>
</dbReference>
<feature type="compositionally biased region" description="Pro residues" evidence="1">
    <location>
        <begin position="99"/>
        <end position="109"/>
    </location>
</feature>
<keyword evidence="3" id="KW-1185">Reference proteome</keyword>
<accession>A0A9Q0IPG0</accession>
<feature type="non-terminal residue" evidence="2">
    <location>
        <position position="109"/>
    </location>
</feature>